<dbReference type="AlphaFoldDB" id="A0A2C5WWI6"/>
<comment type="caution">
    <text evidence="3">The sequence shown here is derived from an EMBL/GenBank/DDBJ whole genome shotgun (WGS) entry which is preliminary data.</text>
</comment>
<feature type="signal peptide" evidence="2">
    <location>
        <begin position="1"/>
        <end position="19"/>
    </location>
</feature>
<proteinExistence type="predicted"/>
<evidence type="ECO:0000313" key="4">
    <source>
        <dbReference type="Proteomes" id="UP000222788"/>
    </source>
</evidence>
<dbReference type="EMBL" id="APWK03000155">
    <property type="protein sequence ID" value="PHH50011.1"/>
    <property type="molecule type" value="Genomic_DNA"/>
</dbReference>
<keyword evidence="2" id="KW-0732">Signal</keyword>
<evidence type="ECO:0000313" key="3">
    <source>
        <dbReference type="EMBL" id="PHH50011.1"/>
    </source>
</evidence>
<accession>A0A2C5WWI6</accession>
<feature type="chain" id="PRO_5012180319" evidence="2">
    <location>
        <begin position="20"/>
        <end position="246"/>
    </location>
</feature>
<organism evidence="3 4">
    <name type="scientific">Ceratocystis fimbriata CBS 114723</name>
    <dbReference type="NCBI Taxonomy" id="1035309"/>
    <lineage>
        <taxon>Eukaryota</taxon>
        <taxon>Fungi</taxon>
        <taxon>Dikarya</taxon>
        <taxon>Ascomycota</taxon>
        <taxon>Pezizomycotina</taxon>
        <taxon>Sordariomycetes</taxon>
        <taxon>Hypocreomycetidae</taxon>
        <taxon>Microascales</taxon>
        <taxon>Ceratocystidaceae</taxon>
        <taxon>Ceratocystis</taxon>
    </lineage>
</organism>
<reference evidence="3 4" key="1">
    <citation type="journal article" date="2013" name="Fungal Biol.">
        <title>Analysis of microsatellite markers in the genome of the plant pathogen Ceratocystis fimbriata.</title>
        <authorList>
            <person name="Simpson M.C."/>
            <person name="Wilken P.M."/>
            <person name="Coetzee M.P."/>
            <person name="Wingfield M.J."/>
            <person name="Wingfield B.D."/>
        </authorList>
    </citation>
    <scope>NUCLEOTIDE SEQUENCE [LARGE SCALE GENOMIC DNA]</scope>
    <source>
        <strain evidence="3 4">CBS 114723</strain>
    </source>
</reference>
<feature type="region of interest" description="Disordered" evidence="1">
    <location>
        <begin position="195"/>
        <end position="216"/>
    </location>
</feature>
<sequence>MRFLSVLPLALSFSGLCQALSFYESGYEIKSLKNQRAVVLHDYKTGYDTLIDLFHFGHDEFFINVVNNDLEPADKKLGLRAIYNEVFSRERRFPQDMNWMIFDVGKDPETTKAIAEIRRRRGVQRRREVRIAPGEVGWDTILSTKYFGYLSDIDTRHPQKVVLSKKSFEYQDRILEIDTIHFGFESSDDWFTSFGSPTERLDAGDNQPLSDDEEGASLQALFLEEEELKFVDDMDVDLVDEDDANP</sequence>
<evidence type="ECO:0000256" key="1">
    <source>
        <dbReference type="SAM" id="MobiDB-lite"/>
    </source>
</evidence>
<keyword evidence="4" id="KW-1185">Reference proteome</keyword>
<gene>
    <name evidence="3" type="ORF">CFIMG_007545RA00001</name>
</gene>
<dbReference type="Proteomes" id="UP000222788">
    <property type="component" value="Unassembled WGS sequence"/>
</dbReference>
<protein>
    <submittedName>
        <fullName evidence="3">Uncharacterized protein</fullName>
    </submittedName>
</protein>
<evidence type="ECO:0000256" key="2">
    <source>
        <dbReference type="SAM" id="SignalP"/>
    </source>
</evidence>
<reference evidence="3 4" key="2">
    <citation type="journal article" date="2013" name="IMA Fungus">
        <title>IMA Genome-F 1: Ceratocystis fimbriata: Draft nuclear genome sequence for the plant pathogen, Ceratocystis fimbriata.</title>
        <authorList>
            <person name="Wilken P.M."/>
            <person name="Steenkamp E.T."/>
            <person name="Wingfield M.J."/>
            <person name="de Beer Z.W."/>
            <person name="Wingfield B.D."/>
        </authorList>
    </citation>
    <scope>NUCLEOTIDE SEQUENCE [LARGE SCALE GENOMIC DNA]</scope>
    <source>
        <strain evidence="3 4">CBS 114723</strain>
    </source>
</reference>
<name>A0A2C5WWI6_9PEZI</name>